<evidence type="ECO:0000256" key="2">
    <source>
        <dbReference type="ARBA" id="ARBA00023315"/>
    </source>
</evidence>
<keyword evidence="1" id="KW-0808">Transferase</keyword>
<dbReference type="Proteomes" id="UP001596241">
    <property type="component" value="Unassembled WGS sequence"/>
</dbReference>
<dbReference type="PANTHER" id="PTHR43877">
    <property type="entry name" value="AMINOALKYLPHOSPHONATE N-ACETYLTRANSFERASE-RELATED-RELATED"/>
    <property type="match status" value="1"/>
</dbReference>
<evidence type="ECO:0000259" key="3">
    <source>
        <dbReference type="PROSITE" id="PS51186"/>
    </source>
</evidence>
<evidence type="ECO:0000313" key="4">
    <source>
        <dbReference type="EMBL" id="MFC5897154.1"/>
    </source>
</evidence>
<gene>
    <name evidence="4" type="ORF">ACFP3M_30560</name>
</gene>
<evidence type="ECO:0000256" key="1">
    <source>
        <dbReference type="ARBA" id="ARBA00022679"/>
    </source>
</evidence>
<reference evidence="5" key="1">
    <citation type="journal article" date="2019" name="Int. J. Syst. Evol. Microbiol.">
        <title>The Global Catalogue of Microorganisms (GCM) 10K type strain sequencing project: providing services to taxonomists for standard genome sequencing and annotation.</title>
        <authorList>
            <consortium name="The Broad Institute Genomics Platform"/>
            <consortium name="The Broad Institute Genome Sequencing Center for Infectious Disease"/>
            <person name="Wu L."/>
            <person name="Ma J."/>
        </authorList>
    </citation>
    <scope>NUCLEOTIDE SEQUENCE [LARGE SCALE GENOMIC DNA]</scope>
    <source>
        <strain evidence="5">CGMCC 1.15809</strain>
    </source>
</reference>
<dbReference type="CDD" id="cd04301">
    <property type="entry name" value="NAT_SF"/>
    <property type="match status" value="1"/>
</dbReference>
<name>A0ABW1FV25_9ACTN</name>
<dbReference type="Pfam" id="PF00583">
    <property type="entry name" value="Acetyltransf_1"/>
    <property type="match status" value="1"/>
</dbReference>
<protein>
    <submittedName>
        <fullName evidence="4">N-acetyltransferase family protein</fullName>
    </submittedName>
</protein>
<keyword evidence="5" id="KW-1185">Reference proteome</keyword>
<dbReference type="InterPro" id="IPR050832">
    <property type="entry name" value="Bact_Acetyltransf"/>
</dbReference>
<dbReference type="RefSeq" id="WP_345076992.1">
    <property type="nucleotide sequence ID" value="NZ_BAAAWG010000001.1"/>
</dbReference>
<comment type="caution">
    <text evidence="4">The sequence shown here is derived from an EMBL/GenBank/DDBJ whole genome shotgun (WGS) entry which is preliminary data.</text>
</comment>
<dbReference type="PROSITE" id="PS51186">
    <property type="entry name" value="GNAT"/>
    <property type="match status" value="1"/>
</dbReference>
<dbReference type="EMBL" id="JBHSPW010000019">
    <property type="protein sequence ID" value="MFC5897154.1"/>
    <property type="molecule type" value="Genomic_DNA"/>
</dbReference>
<dbReference type="SUPFAM" id="SSF55729">
    <property type="entry name" value="Acyl-CoA N-acyltransferases (Nat)"/>
    <property type="match status" value="1"/>
</dbReference>
<sequence>MTTATITVRHAVRADAPRLREIYNQAVAGRISTCDLEPLPLTAVEAWFDGRDVTTRPVYAAVADGTVAGYLSVSDFWNDRPGYRTTADCGLYVGAEHQGRGVGGRLLRHFLGHARELGIDTVVTSMFADNEASVRLFRKAGFTRVGLCPGVANLDGVRKDLALVQRTVDP</sequence>
<feature type="domain" description="N-acetyltransferase" evidence="3">
    <location>
        <begin position="6"/>
        <end position="164"/>
    </location>
</feature>
<accession>A0ABW1FV25</accession>
<dbReference type="InterPro" id="IPR000182">
    <property type="entry name" value="GNAT_dom"/>
</dbReference>
<dbReference type="Gene3D" id="3.40.630.30">
    <property type="match status" value="1"/>
</dbReference>
<dbReference type="InterPro" id="IPR016181">
    <property type="entry name" value="Acyl_CoA_acyltransferase"/>
</dbReference>
<proteinExistence type="predicted"/>
<evidence type="ECO:0000313" key="5">
    <source>
        <dbReference type="Proteomes" id="UP001596241"/>
    </source>
</evidence>
<keyword evidence="2" id="KW-0012">Acyltransferase</keyword>
<organism evidence="4 5">
    <name type="scientific">Streptomyces ramulosus</name>
    <dbReference type="NCBI Taxonomy" id="47762"/>
    <lineage>
        <taxon>Bacteria</taxon>
        <taxon>Bacillati</taxon>
        <taxon>Actinomycetota</taxon>
        <taxon>Actinomycetes</taxon>
        <taxon>Kitasatosporales</taxon>
        <taxon>Streptomycetaceae</taxon>
        <taxon>Streptomyces</taxon>
    </lineage>
</organism>